<keyword evidence="2" id="KW-1185">Reference proteome</keyword>
<evidence type="ECO:0008006" key="3">
    <source>
        <dbReference type="Google" id="ProtNLM"/>
    </source>
</evidence>
<accession>A0AAD6D2W7</accession>
<sequence length="110" mass="12554">MELSLHKACDTCRARKVRCKTSGADACEFCLFCEIVENDEHDVQSRNSPCSFSYIKQPRKRKLSQPESSDVLDARPLDRNNALSTLYIDSLLVDRQASRIRRGVNHPDQV</sequence>
<evidence type="ECO:0000313" key="1">
    <source>
        <dbReference type="EMBL" id="KAJ5552662.1"/>
    </source>
</evidence>
<reference evidence="1 2" key="1">
    <citation type="journal article" date="2023" name="IMA Fungus">
        <title>Comparative genomic study of the Penicillium genus elucidates a diverse pangenome and 15 lateral gene transfer events.</title>
        <authorList>
            <person name="Petersen C."/>
            <person name="Sorensen T."/>
            <person name="Nielsen M.R."/>
            <person name="Sondergaard T.E."/>
            <person name="Sorensen J.L."/>
            <person name="Fitzpatrick D.A."/>
            <person name="Frisvad J.C."/>
            <person name="Nielsen K.L."/>
        </authorList>
    </citation>
    <scope>NUCLEOTIDE SEQUENCE [LARGE SCALE GENOMIC DNA]</scope>
    <source>
        <strain evidence="1 2">IBT 35679</strain>
    </source>
</reference>
<dbReference type="EMBL" id="JAQIZZ010000002">
    <property type="protein sequence ID" value="KAJ5552662.1"/>
    <property type="molecule type" value="Genomic_DNA"/>
</dbReference>
<name>A0AAD6D2W7_9EURO</name>
<dbReference type="Proteomes" id="UP001220324">
    <property type="component" value="Unassembled WGS sequence"/>
</dbReference>
<comment type="caution">
    <text evidence="1">The sequence shown here is derived from an EMBL/GenBank/DDBJ whole genome shotgun (WGS) entry which is preliminary data.</text>
</comment>
<evidence type="ECO:0000313" key="2">
    <source>
        <dbReference type="Proteomes" id="UP001220324"/>
    </source>
</evidence>
<gene>
    <name evidence="1" type="ORF">N7494_002040</name>
</gene>
<dbReference type="AlphaFoldDB" id="A0AAD6D2W7"/>
<proteinExistence type="predicted"/>
<protein>
    <recommendedName>
        <fullName evidence="3">Zn(2)-C6 fungal-type domain-containing protein</fullName>
    </recommendedName>
</protein>
<organism evidence="1 2">
    <name type="scientific">Penicillium frequentans</name>
    <dbReference type="NCBI Taxonomy" id="3151616"/>
    <lineage>
        <taxon>Eukaryota</taxon>
        <taxon>Fungi</taxon>
        <taxon>Dikarya</taxon>
        <taxon>Ascomycota</taxon>
        <taxon>Pezizomycotina</taxon>
        <taxon>Eurotiomycetes</taxon>
        <taxon>Eurotiomycetidae</taxon>
        <taxon>Eurotiales</taxon>
        <taxon>Aspergillaceae</taxon>
        <taxon>Penicillium</taxon>
    </lineage>
</organism>